<dbReference type="PANTHER" id="PTHR10272:SF0">
    <property type="entry name" value="PLATELET-ACTIVATING FACTOR ACETYLHYDROLASE"/>
    <property type="match status" value="1"/>
</dbReference>
<evidence type="ECO:0000256" key="2">
    <source>
        <dbReference type="ARBA" id="ARBA00022963"/>
    </source>
</evidence>
<name>A0A382ELP1_9ZZZZ</name>
<evidence type="ECO:0000256" key="3">
    <source>
        <dbReference type="ARBA" id="ARBA00023098"/>
    </source>
</evidence>
<keyword evidence="4" id="KW-0812">Transmembrane</keyword>
<evidence type="ECO:0008006" key="6">
    <source>
        <dbReference type="Google" id="ProtNLM"/>
    </source>
</evidence>
<protein>
    <recommendedName>
        <fullName evidence="6">1-alkyl-2-acetylglycerophosphocholine esterase</fullName>
    </recommendedName>
</protein>
<dbReference type="AlphaFoldDB" id="A0A382ELP1"/>
<evidence type="ECO:0000256" key="1">
    <source>
        <dbReference type="ARBA" id="ARBA00022801"/>
    </source>
</evidence>
<dbReference type="PANTHER" id="PTHR10272">
    <property type="entry name" value="PLATELET-ACTIVATING FACTOR ACETYLHYDROLASE"/>
    <property type="match status" value="1"/>
</dbReference>
<keyword evidence="2" id="KW-0442">Lipid degradation</keyword>
<dbReference type="GO" id="GO:0003847">
    <property type="term" value="F:1-alkyl-2-acetylglycerophosphocholine esterase activity"/>
    <property type="evidence" value="ECO:0007669"/>
    <property type="project" value="TreeGrafter"/>
</dbReference>
<feature type="transmembrane region" description="Helical" evidence="4">
    <location>
        <begin position="74"/>
        <end position="96"/>
    </location>
</feature>
<dbReference type="SUPFAM" id="SSF53474">
    <property type="entry name" value="alpha/beta-Hydrolases"/>
    <property type="match status" value="1"/>
</dbReference>
<feature type="transmembrane region" description="Helical" evidence="4">
    <location>
        <begin position="6"/>
        <end position="24"/>
    </location>
</feature>
<proteinExistence type="predicted"/>
<keyword evidence="4" id="KW-0472">Membrane</keyword>
<accession>A0A382ELP1</accession>
<reference evidence="5" key="1">
    <citation type="submission" date="2018-05" db="EMBL/GenBank/DDBJ databases">
        <authorList>
            <person name="Lanie J.A."/>
            <person name="Ng W.-L."/>
            <person name="Kazmierczak K.M."/>
            <person name="Andrzejewski T.M."/>
            <person name="Davidsen T.M."/>
            <person name="Wayne K.J."/>
            <person name="Tettelin H."/>
            <person name="Glass J.I."/>
            <person name="Rusch D."/>
            <person name="Podicherti R."/>
            <person name="Tsui H.-C.T."/>
            <person name="Winkler M.E."/>
        </authorList>
    </citation>
    <scope>NUCLEOTIDE SEQUENCE</scope>
</reference>
<dbReference type="GO" id="GO:0016042">
    <property type="term" value="P:lipid catabolic process"/>
    <property type="evidence" value="ECO:0007669"/>
    <property type="project" value="UniProtKB-KW"/>
</dbReference>
<keyword evidence="3" id="KW-0443">Lipid metabolism</keyword>
<organism evidence="5">
    <name type="scientific">marine metagenome</name>
    <dbReference type="NCBI Taxonomy" id="408172"/>
    <lineage>
        <taxon>unclassified sequences</taxon>
        <taxon>metagenomes</taxon>
        <taxon>ecological metagenomes</taxon>
    </lineage>
</organism>
<keyword evidence="4" id="KW-1133">Transmembrane helix</keyword>
<gene>
    <name evidence="5" type="ORF">METZ01_LOCUS203878</name>
</gene>
<evidence type="ECO:0000313" key="5">
    <source>
        <dbReference type="EMBL" id="SVB51024.1"/>
    </source>
</evidence>
<evidence type="ECO:0000256" key="4">
    <source>
        <dbReference type="SAM" id="Phobius"/>
    </source>
</evidence>
<dbReference type="Pfam" id="PF03403">
    <property type="entry name" value="PAF-AH_p_II"/>
    <property type="match status" value="1"/>
</dbReference>
<dbReference type="InterPro" id="IPR029058">
    <property type="entry name" value="AB_hydrolase_fold"/>
</dbReference>
<keyword evidence="1" id="KW-0378">Hydrolase</keyword>
<dbReference type="EMBL" id="UINC01044922">
    <property type="protein sequence ID" value="SVB51024.1"/>
    <property type="molecule type" value="Genomic_DNA"/>
</dbReference>
<dbReference type="Gene3D" id="3.40.50.1820">
    <property type="entry name" value="alpha/beta hydrolase"/>
    <property type="match status" value="1"/>
</dbReference>
<sequence>MRPFEIILFILLGWATINVFYSPHERRHSKLLLKIIISVFLIHLFLEQSRWQMFPAYTLIGGMLLTQNRSANSILKFIFIGLFVFSLMLSMAVPVIKMPKLTGPFTVGTSIYHWVDQDRLEWFTENPNDKRQIMVQIWYPGEKIKKAKRSSYLDRMDIRAETIGAAGNFPGFIANHLSLTKTNSFIDIKPNPVSAPFPIIIISHGITSMRQIHTSLAEKLANHGYVVIVPDHSYDANLTIFPDGSVADYRSDITGDPDSILIRRSQINTRAADIHFLLNQLERIQSGEIIHPLNGYLNLNQIGLTGHSYGGGTSILASFQDDRIGAISNLDGWMSPVPNNIIEMGLSQPFLYIGRPSWEGSDYPNNYSDADKIIKNNKGPSFKIIIKETQHLNFTDAPLFSPFVPKVLEVGKMDRERSVFLINQLSLEFFDQFLRYKPSPILNKKQPVPEFIFH</sequence>